<feature type="region of interest" description="Disordered" evidence="1">
    <location>
        <begin position="41"/>
        <end position="60"/>
    </location>
</feature>
<proteinExistence type="predicted"/>
<name>A0A699XAX1_TANCI</name>
<organism evidence="2">
    <name type="scientific">Tanacetum cinerariifolium</name>
    <name type="common">Dalmatian daisy</name>
    <name type="synonym">Chrysanthemum cinerariifolium</name>
    <dbReference type="NCBI Taxonomy" id="118510"/>
    <lineage>
        <taxon>Eukaryota</taxon>
        <taxon>Viridiplantae</taxon>
        <taxon>Streptophyta</taxon>
        <taxon>Embryophyta</taxon>
        <taxon>Tracheophyta</taxon>
        <taxon>Spermatophyta</taxon>
        <taxon>Magnoliopsida</taxon>
        <taxon>eudicotyledons</taxon>
        <taxon>Gunneridae</taxon>
        <taxon>Pentapetalae</taxon>
        <taxon>asterids</taxon>
        <taxon>campanulids</taxon>
        <taxon>Asterales</taxon>
        <taxon>Asteraceae</taxon>
        <taxon>Asteroideae</taxon>
        <taxon>Anthemideae</taxon>
        <taxon>Anthemidinae</taxon>
        <taxon>Tanacetum</taxon>
    </lineage>
</organism>
<evidence type="ECO:0000256" key="1">
    <source>
        <dbReference type="SAM" id="MobiDB-lite"/>
    </source>
</evidence>
<protein>
    <submittedName>
        <fullName evidence="2">Uncharacterized protein</fullName>
    </submittedName>
</protein>
<reference evidence="2" key="1">
    <citation type="journal article" date="2019" name="Sci. Rep.">
        <title>Draft genome of Tanacetum cinerariifolium, the natural source of mosquito coil.</title>
        <authorList>
            <person name="Yamashiro T."/>
            <person name="Shiraishi A."/>
            <person name="Satake H."/>
            <person name="Nakayama K."/>
        </authorList>
    </citation>
    <scope>NUCLEOTIDE SEQUENCE</scope>
</reference>
<dbReference type="AlphaFoldDB" id="A0A699XAX1"/>
<gene>
    <name evidence="2" type="ORF">Tci_929251</name>
</gene>
<comment type="caution">
    <text evidence="2">The sequence shown here is derived from an EMBL/GenBank/DDBJ whole genome shotgun (WGS) entry which is preliminary data.</text>
</comment>
<feature type="non-terminal residue" evidence="2">
    <location>
        <position position="1"/>
    </location>
</feature>
<evidence type="ECO:0000313" key="2">
    <source>
        <dbReference type="EMBL" id="GFD57282.1"/>
    </source>
</evidence>
<dbReference type="EMBL" id="BKCJ011839274">
    <property type="protein sequence ID" value="GFD57282.1"/>
    <property type="molecule type" value="Genomic_DNA"/>
</dbReference>
<accession>A0A699XAX1</accession>
<sequence length="60" mass="6556">RGTQGRESRQLRYLDHQSATLRRDLAGRGGYKAARHLRCASGSGRLGSEPAQVHGHFPDG</sequence>